<gene>
    <name evidence="1" type="ORF">PAGA_a3855</name>
</gene>
<dbReference type="EMBL" id="CP011011">
    <property type="protein sequence ID" value="ATC83928.1"/>
    <property type="molecule type" value="Genomic_DNA"/>
</dbReference>
<keyword evidence="2" id="KW-1185">Reference proteome</keyword>
<accession>A0ACA8E0T1</accession>
<organism evidence="1 2">
    <name type="scientific">Pseudoalteromonas agarivorans DSM 14585</name>
    <dbReference type="NCBI Taxonomy" id="1312369"/>
    <lineage>
        <taxon>Bacteria</taxon>
        <taxon>Pseudomonadati</taxon>
        <taxon>Pseudomonadota</taxon>
        <taxon>Gammaproteobacteria</taxon>
        <taxon>Alteromonadales</taxon>
        <taxon>Pseudoalteromonadaceae</taxon>
        <taxon>Pseudoalteromonas</taxon>
    </lineage>
</organism>
<protein>
    <submittedName>
        <fullName evidence="1">Uncharacterized protein</fullName>
    </submittedName>
</protein>
<dbReference type="Proteomes" id="UP000217277">
    <property type="component" value="Chromosome I"/>
</dbReference>
<proteinExistence type="predicted"/>
<name>A0ACA8E0T1_9GAMM</name>
<sequence>MAHRRDKQMQKYDELLVSLRKVIRAIDLHSKQLNKTSGLTGPQLLIMQEVAHTDGITASRIAQNVNLSPATVTNILDRIESRNLVTRVRSQMDKRRVSLYLTEQGKELLEKAPQPLQEHFIEKFSALAEWEQSLLLSSMQRVAAMMDADKLDASPLLEVGALTQTPNK</sequence>
<evidence type="ECO:0000313" key="1">
    <source>
        <dbReference type="EMBL" id="ATC83928.1"/>
    </source>
</evidence>
<reference evidence="1" key="1">
    <citation type="submission" date="2015-03" db="EMBL/GenBank/DDBJ databases">
        <authorList>
            <person name="Xie B.-B."/>
            <person name="Rong J.-C."/>
            <person name="Qin Q.-L."/>
            <person name="Zhang Y.-Z."/>
        </authorList>
    </citation>
    <scope>NUCLEOTIDE SEQUENCE</scope>
    <source>
        <strain evidence="1">DSM 14585</strain>
    </source>
</reference>
<evidence type="ECO:0000313" key="2">
    <source>
        <dbReference type="Proteomes" id="UP000217277"/>
    </source>
</evidence>